<keyword evidence="3" id="KW-0832">Ubl conjugation</keyword>
<keyword evidence="2" id="KW-0597">Phosphoprotein</keyword>
<dbReference type="PANTHER" id="PTHR46963">
    <property type="entry name" value="SIMILAR TO RIKEN CDNA E130308A19"/>
    <property type="match status" value="1"/>
</dbReference>
<dbReference type="Proteomes" id="UP000504627">
    <property type="component" value="Unplaced"/>
</dbReference>
<feature type="region of interest" description="Disordered" evidence="4">
    <location>
        <begin position="273"/>
        <end position="301"/>
    </location>
</feature>
<feature type="compositionally biased region" description="Polar residues" evidence="4">
    <location>
        <begin position="112"/>
        <end position="140"/>
    </location>
</feature>
<organism evidence="6 7">
    <name type="scientific">Pipra filicauda</name>
    <name type="common">Wire-tailed manakin</name>
    <dbReference type="NCBI Taxonomy" id="649802"/>
    <lineage>
        <taxon>Eukaryota</taxon>
        <taxon>Metazoa</taxon>
        <taxon>Chordata</taxon>
        <taxon>Craniata</taxon>
        <taxon>Vertebrata</taxon>
        <taxon>Euteleostomi</taxon>
        <taxon>Archelosauria</taxon>
        <taxon>Archosauria</taxon>
        <taxon>Dinosauria</taxon>
        <taxon>Saurischia</taxon>
        <taxon>Theropoda</taxon>
        <taxon>Coelurosauria</taxon>
        <taxon>Aves</taxon>
        <taxon>Neognathae</taxon>
        <taxon>Neoaves</taxon>
        <taxon>Telluraves</taxon>
        <taxon>Australaves</taxon>
        <taxon>Passeriformes</taxon>
        <taxon>Pipridae</taxon>
        <taxon>Pipra</taxon>
    </lineage>
</organism>
<feature type="region of interest" description="Disordered" evidence="4">
    <location>
        <begin position="77"/>
        <end position="159"/>
    </location>
</feature>
<proteinExistence type="predicted"/>
<evidence type="ECO:0000259" key="5">
    <source>
        <dbReference type="Pfam" id="PF12012"/>
    </source>
</evidence>
<keyword evidence="6" id="KW-1185">Reference proteome</keyword>
<gene>
    <name evidence="7" type="primary">LOC113983728</name>
</gene>
<evidence type="ECO:0000256" key="2">
    <source>
        <dbReference type="ARBA" id="ARBA00022553"/>
    </source>
</evidence>
<keyword evidence="1" id="KW-1017">Isopeptide bond</keyword>
<evidence type="ECO:0000256" key="1">
    <source>
        <dbReference type="ARBA" id="ARBA00022499"/>
    </source>
</evidence>
<feature type="compositionally biased region" description="Basic and acidic residues" evidence="4">
    <location>
        <begin position="77"/>
        <end position="87"/>
    </location>
</feature>
<name>A0A6J2G1B9_9PASS</name>
<evidence type="ECO:0000313" key="7">
    <source>
        <dbReference type="RefSeq" id="XP_027568958.2"/>
    </source>
</evidence>
<dbReference type="InterPro" id="IPR021893">
    <property type="entry name" value="ZMYM2-like_C"/>
</dbReference>
<evidence type="ECO:0000256" key="4">
    <source>
        <dbReference type="SAM" id="MobiDB-lite"/>
    </source>
</evidence>
<dbReference type="InterPro" id="IPR042838">
    <property type="entry name" value="KIAA1958"/>
</dbReference>
<sequence length="703" mass="78881">MPLQNKSSGDGECSKASSLHTGLSKLVIWAHSHGTICSEIPALEFIQNTGHLSGDNAMLWMCRVGHAYHWQYEKLHDRDREGTEAVGRKRRPQFSKASAREDSFGEKRLRLTPSSFERGQADVGSTGSCGRSPGVTQQKADTAYARHKKPSPRGSQNTRELMTPCSAAEQHLAGAGLQTGGQNVKLKDDDDVLIISDEEQCVAVKDNQGDRINQNNVSEPPTQVDLQMLHCQELAFHQPTAPQRSAFASMAGPPPARAYVLQSPVSNLEDPGRNIPRLGHFTAAGPTAETSRARNPPGSAAPKVCFEPLPVSSTEEKAQLESCPLVTFFKFQATADVQQQLQLSPPKHGMLGVDSSRNGTENLAEESEPSGSRQAPHPSAFQSPESHPPAASNRGKSPCLAARRASSQQRGSRKEPSPPWRGVLQKQEKKKNCPTSDIKVFKDWLMLHHPSETREIHTLPPEDLDRYLVSFFSSTKRQDGTDFSAHSFGFLQRNIERYLKEHSYQYNVVRGLEFRASQEAWKLKYQCLFQKKREEQWSILENLTDEDVENLRKKGILNRMDPQGFLHLMFTSIVRGFGASTHRQSHHLYWGQLVLRKSEGEVEYLEWKDDLSPEGNKGESSPRLFAKPADPENCPVTSYKEYARRRPPDSLKDNDALYLAPRSQCSSWDEVWYFSKPLTRAKMEKILKVITQQIRGAVRKPRQ</sequence>
<dbReference type="InParanoid" id="A0A6J2G1B9"/>
<protein>
    <submittedName>
        <fullName evidence="7">Uncharacterized protein LOC113983728 isoform X1</fullName>
    </submittedName>
</protein>
<dbReference type="PANTHER" id="PTHR46963:SF3">
    <property type="entry name" value="DUF3504 DOMAIN-CONTAINING PROTEIN"/>
    <property type="match status" value="1"/>
</dbReference>
<reference evidence="7" key="1">
    <citation type="submission" date="2025-08" db="UniProtKB">
        <authorList>
            <consortium name="RefSeq"/>
        </authorList>
    </citation>
    <scope>IDENTIFICATION</scope>
    <source>
        <tissue evidence="7">Muscle</tissue>
    </source>
</reference>
<feature type="region of interest" description="Disordered" evidence="4">
    <location>
        <begin position="611"/>
        <end position="630"/>
    </location>
</feature>
<feature type="compositionally biased region" description="Basic and acidic residues" evidence="4">
    <location>
        <begin position="98"/>
        <end position="109"/>
    </location>
</feature>
<dbReference type="RefSeq" id="XP_027568958.2">
    <property type="nucleotide sequence ID" value="XM_027713157.2"/>
</dbReference>
<dbReference type="AlphaFoldDB" id="A0A6J2G1B9"/>
<feature type="region of interest" description="Disordered" evidence="4">
    <location>
        <begin position="344"/>
        <end position="432"/>
    </location>
</feature>
<dbReference type="GeneID" id="113983728"/>
<evidence type="ECO:0000313" key="6">
    <source>
        <dbReference type="Proteomes" id="UP000504627"/>
    </source>
</evidence>
<accession>A0A6J2G1B9</accession>
<dbReference type="Pfam" id="PF12012">
    <property type="entry name" value="DUF3504"/>
    <property type="match status" value="1"/>
</dbReference>
<feature type="compositionally biased region" description="Low complexity" evidence="4">
    <location>
        <begin position="401"/>
        <end position="410"/>
    </location>
</feature>
<evidence type="ECO:0000256" key="3">
    <source>
        <dbReference type="ARBA" id="ARBA00022843"/>
    </source>
</evidence>
<feature type="domain" description="ZMYM2-like/QRICH1 C-terminal" evidence="5">
    <location>
        <begin position="557"/>
        <end position="690"/>
    </location>
</feature>